<organism evidence="1 2">
    <name type="scientific">Pinctada imbricata</name>
    <name type="common">Atlantic pearl-oyster</name>
    <name type="synonym">Pinctada martensii</name>
    <dbReference type="NCBI Taxonomy" id="66713"/>
    <lineage>
        <taxon>Eukaryota</taxon>
        <taxon>Metazoa</taxon>
        <taxon>Spiralia</taxon>
        <taxon>Lophotrochozoa</taxon>
        <taxon>Mollusca</taxon>
        <taxon>Bivalvia</taxon>
        <taxon>Autobranchia</taxon>
        <taxon>Pteriomorphia</taxon>
        <taxon>Pterioida</taxon>
        <taxon>Pterioidea</taxon>
        <taxon>Pteriidae</taxon>
        <taxon>Pinctada</taxon>
    </lineage>
</organism>
<dbReference type="SUPFAM" id="SSF57196">
    <property type="entry name" value="EGF/Laminin"/>
    <property type="match status" value="1"/>
</dbReference>
<proteinExistence type="predicted"/>
<dbReference type="EMBL" id="VSWD01000014">
    <property type="protein sequence ID" value="KAK3083404.1"/>
    <property type="molecule type" value="Genomic_DNA"/>
</dbReference>
<dbReference type="Proteomes" id="UP001186944">
    <property type="component" value="Unassembled WGS sequence"/>
</dbReference>
<reference evidence="1" key="1">
    <citation type="submission" date="2019-08" db="EMBL/GenBank/DDBJ databases">
        <title>The improved chromosome-level genome for the pearl oyster Pinctada fucata martensii using PacBio sequencing and Hi-C.</title>
        <authorList>
            <person name="Zheng Z."/>
        </authorList>
    </citation>
    <scope>NUCLEOTIDE SEQUENCE</scope>
    <source>
        <strain evidence="1">ZZ-2019</strain>
        <tissue evidence="1">Adductor muscle</tissue>
    </source>
</reference>
<dbReference type="Gene3D" id="2.120.10.30">
    <property type="entry name" value="TolB, C-terminal domain"/>
    <property type="match status" value="1"/>
</dbReference>
<name>A0AA89BQ63_PINIB</name>
<evidence type="ECO:0000313" key="2">
    <source>
        <dbReference type="Proteomes" id="UP001186944"/>
    </source>
</evidence>
<comment type="caution">
    <text evidence="1">The sequence shown here is derived from an EMBL/GenBank/DDBJ whole genome shotgun (WGS) entry which is preliminary data.</text>
</comment>
<protein>
    <submittedName>
        <fullName evidence="1">Uncharacterized protein</fullName>
    </submittedName>
</protein>
<accession>A0AA89BQ63</accession>
<sequence>MYSKVTKADKLTGRIIPWTSDYPEFGEINAVDIIPKDKKPDNSLCRIRKGDCSTFCFPTPTHRVCGCEDGVKLLPDGKRCENGKHHERDLQ</sequence>
<evidence type="ECO:0000313" key="1">
    <source>
        <dbReference type="EMBL" id="KAK3083404.1"/>
    </source>
</evidence>
<dbReference type="Pfam" id="PF14670">
    <property type="entry name" value="FXa_inhibition"/>
    <property type="match status" value="1"/>
</dbReference>
<dbReference type="InterPro" id="IPR011042">
    <property type="entry name" value="6-blade_b-propeller_TolB-like"/>
</dbReference>
<gene>
    <name evidence="1" type="ORF">FSP39_021769</name>
</gene>
<dbReference type="AlphaFoldDB" id="A0AA89BQ63"/>
<keyword evidence="2" id="KW-1185">Reference proteome</keyword>